<dbReference type="PIRSF" id="PIRSF024492">
    <property type="entry name" value="UCP024492"/>
    <property type="match status" value="1"/>
</dbReference>
<dbReference type="Pfam" id="PF04343">
    <property type="entry name" value="DUF488"/>
    <property type="match status" value="1"/>
</dbReference>
<gene>
    <name evidence="1" type="ORF">ACFS6H_02615</name>
</gene>
<evidence type="ECO:0000313" key="1">
    <source>
        <dbReference type="EMBL" id="MFD2918585.1"/>
    </source>
</evidence>
<accession>A0ABW5ZZZ2</accession>
<proteinExistence type="predicted"/>
<dbReference type="RefSeq" id="WP_386094928.1">
    <property type="nucleotide sequence ID" value="NZ_JBHUOZ010000001.1"/>
</dbReference>
<organism evidence="1 2">
    <name type="scientific">Terrimonas rubra</name>
    <dbReference type="NCBI Taxonomy" id="1035890"/>
    <lineage>
        <taxon>Bacteria</taxon>
        <taxon>Pseudomonadati</taxon>
        <taxon>Bacteroidota</taxon>
        <taxon>Chitinophagia</taxon>
        <taxon>Chitinophagales</taxon>
        <taxon>Chitinophagaceae</taxon>
        <taxon>Terrimonas</taxon>
    </lineage>
</organism>
<keyword evidence="2" id="KW-1185">Reference proteome</keyword>
<dbReference type="InterPro" id="IPR014519">
    <property type="entry name" value="UCP024492"/>
</dbReference>
<name>A0ABW5ZZZ2_9BACT</name>
<sequence>MEKQPLYSIGHGARKSEDFLLLLQEFNVQYLIDVRSQPYSKYNPQYNQNHLKLFLESHNITYVYMGDSLGGRPEDPTCYDDEGKVDYTKVKAKDFFLQGINRLKTAYSKNLATVIMCSESKPCECHRSKLIGQELSKQHIQLKHIDENGRLKDQATIINELNKGLSDFDLFGNQISGKSRKAYL</sequence>
<dbReference type="InterPro" id="IPR007438">
    <property type="entry name" value="DUF488"/>
</dbReference>
<reference evidence="2" key="1">
    <citation type="journal article" date="2019" name="Int. J. Syst. Evol. Microbiol.">
        <title>The Global Catalogue of Microorganisms (GCM) 10K type strain sequencing project: providing services to taxonomists for standard genome sequencing and annotation.</title>
        <authorList>
            <consortium name="The Broad Institute Genomics Platform"/>
            <consortium name="The Broad Institute Genome Sequencing Center for Infectious Disease"/>
            <person name="Wu L."/>
            <person name="Ma J."/>
        </authorList>
    </citation>
    <scope>NUCLEOTIDE SEQUENCE [LARGE SCALE GENOMIC DNA]</scope>
    <source>
        <strain evidence="2">KCTC 23299</strain>
    </source>
</reference>
<dbReference type="EMBL" id="JBHUOZ010000001">
    <property type="protein sequence ID" value="MFD2918585.1"/>
    <property type="molecule type" value="Genomic_DNA"/>
</dbReference>
<dbReference type="PANTHER" id="PTHR39337">
    <property type="entry name" value="BLR5642 PROTEIN"/>
    <property type="match status" value="1"/>
</dbReference>
<comment type="caution">
    <text evidence="1">The sequence shown here is derived from an EMBL/GenBank/DDBJ whole genome shotgun (WGS) entry which is preliminary data.</text>
</comment>
<evidence type="ECO:0000313" key="2">
    <source>
        <dbReference type="Proteomes" id="UP001597511"/>
    </source>
</evidence>
<dbReference type="PANTHER" id="PTHR39337:SF1">
    <property type="entry name" value="BLR5642 PROTEIN"/>
    <property type="match status" value="1"/>
</dbReference>
<protein>
    <submittedName>
        <fullName evidence="1">DUF488 family protein</fullName>
    </submittedName>
</protein>
<dbReference type="Proteomes" id="UP001597511">
    <property type="component" value="Unassembled WGS sequence"/>
</dbReference>